<dbReference type="Proteomes" id="UP000002668">
    <property type="component" value="Genome"/>
</dbReference>
<feature type="region of interest" description="Disordered" evidence="1">
    <location>
        <begin position="483"/>
        <end position="502"/>
    </location>
</feature>
<feature type="transmembrane region" description="Helical" evidence="2">
    <location>
        <begin position="333"/>
        <end position="356"/>
    </location>
</feature>
<evidence type="ECO:0000256" key="1">
    <source>
        <dbReference type="SAM" id="MobiDB-lite"/>
    </source>
</evidence>
<dbReference type="VEuPathDB" id="FungiDB:LEMA_P015130.1"/>
<accession>E5A9P2</accession>
<feature type="transmembrane region" description="Helical" evidence="2">
    <location>
        <begin position="199"/>
        <end position="216"/>
    </location>
</feature>
<name>E5A9P2_LEPMJ</name>
<gene>
    <name evidence="3" type="ORF">LEMA_P015130.1</name>
</gene>
<sequence length="578" mass="65006">MSGCAAMAVSRQGWLHCQLCIIRAGCEGSCDPPAGWWTKGIFTAVSTQHAASPCPADRPTDRATGGFVHVDSGFFVLVNKRRSCNPVPSTREKRRRDWNRSHRVGPDLGPVLVSNIFNFPSGYVTKGTMAPVSSLVPFGLEKRFPRPVTTRTSPPTRDSLSPEGGFLEAWAQGYNVGSLIILILIVFCNYRSGIWLHKLILLELVLALWHGTFIFIDDPYYGWYLSATATLLFISYFLHNVVSWLKIRPFLPRSGSRFFIISLLCVQPFWVAEAWSNFEYFNSLGSEVNVQMRPWEALLRDPWWIFTTWKLIDAIKKTYNFKLKALIKINRRFGVMLLCMFLSIVFLLTDVVISAAKVSANSGINPYWRFALVFKCASDTIFLDDFKSVLDDIVMRKFSSGAGTARRHSLTANRSGVSRCASRGEDFLECTFLEDPVIKPAQPSPDDATSSSSRRQRLLKPFAGTKTSRRLVPTIQVQHEIAVTSQDRTERQDSPSSQNPMLPRPHLFLCESVRYSTGNGVYYKRLQRACLYSFSKRLHVAEYDCTVGHIPGQRELLSYAPAQSCPRVLIGHTGDAGP</sequence>
<reference evidence="4" key="1">
    <citation type="journal article" date="2011" name="Nat. Commun.">
        <title>Effector diversification within compartments of the Leptosphaeria maculans genome affected by Repeat-Induced Point mutations.</title>
        <authorList>
            <person name="Rouxel T."/>
            <person name="Grandaubert J."/>
            <person name="Hane J.K."/>
            <person name="Hoede C."/>
            <person name="van de Wouw A.P."/>
            <person name="Couloux A."/>
            <person name="Dominguez V."/>
            <person name="Anthouard V."/>
            <person name="Bally P."/>
            <person name="Bourras S."/>
            <person name="Cozijnsen A.J."/>
            <person name="Ciuffetti L.M."/>
            <person name="Degrave A."/>
            <person name="Dilmaghani A."/>
            <person name="Duret L."/>
            <person name="Fudal I."/>
            <person name="Goodwin S.B."/>
            <person name="Gout L."/>
            <person name="Glaser N."/>
            <person name="Linglin J."/>
            <person name="Kema G.H.J."/>
            <person name="Lapalu N."/>
            <person name="Lawrence C.B."/>
            <person name="May K."/>
            <person name="Meyer M."/>
            <person name="Ollivier B."/>
            <person name="Poulain J."/>
            <person name="Schoch C.L."/>
            <person name="Simon A."/>
            <person name="Spatafora J.W."/>
            <person name="Stachowiak A."/>
            <person name="Turgeon B.G."/>
            <person name="Tyler B.M."/>
            <person name="Vincent D."/>
            <person name="Weissenbach J."/>
            <person name="Amselem J."/>
            <person name="Quesneville H."/>
            <person name="Oliver R.P."/>
            <person name="Wincker P."/>
            <person name="Balesdent M.-H."/>
            <person name="Howlett B.J."/>
        </authorList>
    </citation>
    <scope>NUCLEOTIDE SEQUENCE [LARGE SCALE GENOMIC DNA]</scope>
    <source>
        <strain evidence="4">JN3 / isolate v23.1.3 / race Av1-4-5-6-7-8</strain>
    </source>
</reference>
<proteinExistence type="predicted"/>
<keyword evidence="2" id="KW-0812">Transmembrane</keyword>
<dbReference type="PANTHER" id="PTHR42029">
    <property type="entry name" value="AN04G07800"/>
    <property type="match status" value="1"/>
</dbReference>
<dbReference type="AlphaFoldDB" id="E5A9P2"/>
<evidence type="ECO:0000256" key="2">
    <source>
        <dbReference type="SAM" id="Phobius"/>
    </source>
</evidence>
<organism evidence="4">
    <name type="scientific">Leptosphaeria maculans (strain JN3 / isolate v23.1.3 / race Av1-4-5-6-7-8)</name>
    <name type="common">Blackleg fungus</name>
    <name type="synonym">Phoma lingam</name>
    <dbReference type="NCBI Taxonomy" id="985895"/>
    <lineage>
        <taxon>Eukaryota</taxon>
        <taxon>Fungi</taxon>
        <taxon>Dikarya</taxon>
        <taxon>Ascomycota</taxon>
        <taxon>Pezizomycotina</taxon>
        <taxon>Dothideomycetes</taxon>
        <taxon>Pleosporomycetidae</taxon>
        <taxon>Pleosporales</taxon>
        <taxon>Pleosporineae</taxon>
        <taxon>Leptosphaeriaceae</taxon>
        <taxon>Plenodomus</taxon>
        <taxon>Plenodomus lingam/Leptosphaeria maculans species complex</taxon>
    </lineage>
</organism>
<feature type="region of interest" description="Disordered" evidence="1">
    <location>
        <begin position="438"/>
        <end position="459"/>
    </location>
</feature>
<feature type="transmembrane region" description="Helical" evidence="2">
    <location>
        <begin position="169"/>
        <end position="187"/>
    </location>
</feature>
<evidence type="ECO:0000313" key="4">
    <source>
        <dbReference type="Proteomes" id="UP000002668"/>
    </source>
</evidence>
<protein>
    <submittedName>
        <fullName evidence="3">Uncharacterized protein</fullName>
    </submittedName>
</protein>
<keyword evidence="2" id="KW-1133">Transmembrane helix</keyword>
<dbReference type="HOGENOM" id="CLU_471781_0_0_1"/>
<keyword evidence="2" id="KW-0472">Membrane</keyword>
<dbReference type="GeneID" id="13292027"/>
<evidence type="ECO:0000313" key="3">
    <source>
        <dbReference type="EMBL" id="CBY00383.1"/>
    </source>
</evidence>
<dbReference type="eggNOG" id="ENOG502SMEG">
    <property type="taxonomic scope" value="Eukaryota"/>
</dbReference>
<keyword evidence="4" id="KW-1185">Reference proteome</keyword>
<dbReference type="PANTHER" id="PTHR42029:SF3">
    <property type="entry name" value="AN04G07800"/>
    <property type="match status" value="1"/>
</dbReference>
<dbReference type="InParanoid" id="E5A9P2"/>
<dbReference type="EMBL" id="FP929138">
    <property type="protein sequence ID" value="CBY00383.1"/>
    <property type="molecule type" value="Genomic_DNA"/>
</dbReference>
<dbReference type="OrthoDB" id="5420247at2759"/>
<feature type="transmembrane region" description="Helical" evidence="2">
    <location>
        <begin position="222"/>
        <end position="245"/>
    </location>
</feature>